<evidence type="ECO:0000313" key="1">
    <source>
        <dbReference type="EMBL" id="KAF9954175.1"/>
    </source>
</evidence>
<proteinExistence type="predicted"/>
<dbReference type="GO" id="GO:0031146">
    <property type="term" value="P:SCF-dependent proteasomal ubiquitin-dependent protein catabolic process"/>
    <property type="evidence" value="ECO:0007669"/>
    <property type="project" value="TreeGrafter"/>
</dbReference>
<name>A0A9P6IYR5_MORAP</name>
<comment type="caution">
    <text evidence="1">The sequence shown here is derived from an EMBL/GenBank/DDBJ whole genome shotgun (WGS) entry which is preliminary data.</text>
</comment>
<gene>
    <name evidence="1" type="ORF">BGZ70_010641</name>
</gene>
<dbReference type="GO" id="GO:0019005">
    <property type="term" value="C:SCF ubiquitin ligase complex"/>
    <property type="evidence" value="ECO:0007669"/>
    <property type="project" value="TreeGrafter"/>
</dbReference>
<protein>
    <recommendedName>
        <fullName evidence="3">RNI-like protein</fullName>
    </recommendedName>
</protein>
<keyword evidence="2" id="KW-1185">Reference proteome</keyword>
<dbReference type="EMBL" id="JAAAHY010000987">
    <property type="protein sequence ID" value="KAF9954175.1"/>
    <property type="molecule type" value="Genomic_DNA"/>
</dbReference>
<dbReference type="SUPFAM" id="SSF52047">
    <property type="entry name" value="RNI-like"/>
    <property type="match status" value="1"/>
</dbReference>
<dbReference type="AlphaFoldDB" id="A0A9P6IYR5"/>
<dbReference type="Gene3D" id="3.80.10.10">
    <property type="entry name" value="Ribonuclease Inhibitor"/>
    <property type="match status" value="1"/>
</dbReference>
<dbReference type="OrthoDB" id="2437036at2759"/>
<sequence length="503" mass="56281">MITGITPESLERFTQPPPHELLLDRLSLASDLRAKHTHASSSTTHHNDDTLPQHYDTLMAFTTFEAPAEERLSFGCLNKLVGQCTNLQRLCLQGGKEGIHGDMASAVHSLAFLQELELSASRIVMDGEARPPTVQDWIRGMDQLRTLSIRGTAFSFDRRIVPRPSSSPILVTPSPVSLVQPTFPIRHLTLDTPALMNETCLSHLIQQFPLLESLNLPGGLAWNWSDAFVAHLARSCPRLHSFTINSASFPSVPEDRLTALVLGLCTVTSDDGDASSGGRQRSLRKFGARSCFVGDSTLWALQHHCPDLEVLDISLTRGQGLSKGGLYDYLMQARNLRHLEAEGVWIVLQDVHQENLHQTLSQQHAARPSCREWASRTTLKHLNIGFTSPDRSTRQCCHMYSLLATLTHLEHLQLSYTCLNLSAGSGFHQLKSLTRLRVLSIETCGYSSLSREDLVWMVQTWPKLERIFVNLPGGTKDRQFRAWLKEVGRDDVAIESQQAMMYY</sequence>
<accession>A0A9P6IYR5</accession>
<evidence type="ECO:0000313" key="2">
    <source>
        <dbReference type="Proteomes" id="UP000738359"/>
    </source>
</evidence>
<dbReference type="Proteomes" id="UP000738359">
    <property type="component" value="Unassembled WGS sequence"/>
</dbReference>
<dbReference type="InterPro" id="IPR032675">
    <property type="entry name" value="LRR_dom_sf"/>
</dbReference>
<dbReference type="PANTHER" id="PTHR13318">
    <property type="entry name" value="PARTNER OF PAIRED, ISOFORM B-RELATED"/>
    <property type="match status" value="1"/>
</dbReference>
<evidence type="ECO:0008006" key="3">
    <source>
        <dbReference type="Google" id="ProtNLM"/>
    </source>
</evidence>
<dbReference type="PANTHER" id="PTHR13318:SF95">
    <property type="entry name" value="F-BOX PROTEIN YLR352W"/>
    <property type="match status" value="1"/>
</dbReference>
<organism evidence="1 2">
    <name type="scientific">Mortierella alpina</name>
    <name type="common">Oleaginous fungus</name>
    <name type="synonym">Mortierella renispora</name>
    <dbReference type="NCBI Taxonomy" id="64518"/>
    <lineage>
        <taxon>Eukaryota</taxon>
        <taxon>Fungi</taxon>
        <taxon>Fungi incertae sedis</taxon>
        <taxon>Mucoromycota</taxon>
        <taxon>Mortierellomycotina</taxon>
        <taxon>Mortierellomycetes</taxon>
        <taxon>Mortierellales</taxon>
        <taxon>Mortierellaceae</taxon>
        <taxon>Mortierella</taxon>
    </lineage>
</organism>
<reference evidence="1" key="1">
    <citation type="journal article" date="2020" name="Fungal Divers.">
        <title>Resolving the Mortierellaceae phylogeny through synthesis of multi-gene phylogenetics and phylogenomics.</title>
        <authorList>
            <person name="Vandepol N."/>
            <person name="Liber J."/>
            <person name="Desiro A."/>
            <person name="Na H."/>
            <person name="Kennedy M."/>
            <person name="Barry K."/>
            <person name="Grigoriev I.V."/>
            <person name="Miller A.N."/>
            <person name="O'Donnell K."/>
            <person name="Stajich J.E."/>
            <person name="Bonito G."/>
        </authorList>
    </citation>
    <scope>NUCLEOTIDE SEQUENCE</scope>
    <source>
        <strain evidence="1">CK1249</strain>
    </source>
</reference>